<keyword evidence="2" id="KW-1185">Reference proteome</keyword>
<protein>
    <recommendedName>
        <fullName evidence="3">Gas vesicle protein GvpG</fullName>
    </recommendedName>
</protein>
<dbReference type="RefSeq" id="WP_257743188.1">
    <property type="nucleotide sequence ID" value="NZ_CP096115.1"/>
</dbReference>
<gene>
    <name evidence="1" type="ORF">L6E24_02705</name>
</gene>
<evidence type="ECO:0000313" key="1">
    <source>
        <dbReference type="EMBL" id="UUX93048.1"/>
    </source>
</evidence>
<name>A0A9E7PMP0_9EURY</name>
<dbReference type="EMBL" id="CP096115">
    <property type="protein sequence ID" value="UUX93048.1"/>
    <property type="molecule type" value="Genomic_DNA"/>
</dbReference>
<dbReference type="KEGG" id="mend:L6E24_02705"/>
<proteinExistence type="predicted"/>
<sequence>MKVLEEISAQVDDELLLSEESIRKKIIEIRLEYENGNINQEDYSQINRDLRERLAAAMQD</sequence>
<accession>A0A9E7PMP0</accession>
<organism evidence="1 2">
    <name type="scientific">Methanoplanus endosymbiosus</name>
    <dbReference type="NCBI Taxonomy" id="33865"/>
    <lineage>
        <taxon>Archaea</taxon>
        <taxon>Methanobacteriati</taxon>
        <taxon>Methanobacteriota</taxon>
        <taxon>Stenosarchaea group</taxon>
        <taxon>Methanomicrobia</taxon>
        <taxon>Methanomicrobiales</taxon>
        <taxon>Methanomicrobiaceae</taxon>
        <taxon>Methanoplanus</taxon>
    </lineage>
</organism>
<evidence type="ECO:0000313" key="2">
    <source>
        <dbReference type="Proteomes" id="UP001060368"/>
    </source>
</evidence>
<reference evidence="1" key="1">
    <citation type="submission" date="2022-04" db="EMBL/GenBank/DDBJ databases">
        <title>Complete genome of Methanoplanus endosymbiosus DSM 3599.</title>
        <authorList>
            <person name="Chen S.-C."/>
            <person name="You Y.-T."/>
            <person name="Zhou Y.-Z."/>
            <person name="Lai M.-C."/>
        </authorList>
    </citation>
    <scope>NUCLEOTIDE SEQUENCE</scope>
    <source>
        <strain evidence="1">DSM 3599</strain>
    </source>
</reference>
<dbReference type="AlphaFoldDB" id="A0A9E7PMP0"/>
<dbReference type="Proteomes" id="UP001060368">
    <property type="component" value="Chromosome"/>
</dbReference>
<evidence type="ECO:0008006" key="3">
    <source>
        <dbReference type="Google" id="ProtNLM"/>
    </source>
</evidence>
<dbReference type="GeneID" id="74306570"/>